<gene>
    <name evidence="1" type="ORF">BIU88_00675</name>
</gene>
<accession>A0A1D8CYA7</accession>
<dbReference type="Proteomes" id="UP000095185">
    <property type="component" value="Chromosome"/>
</dbReference>
<reference evidence="1" key="1">
    <citation type="submission" date="2016-09" db="EMBL/GenBank/DDBJ databases">
        <title>Genome sequence of Chlorobaculum limnaeum.</title>
        <authorList>
            <person name="Liu Z."/>
            <person name="Tank M."/>
            <person name="Bryant D.A."/>
        </authorList>
    </citation>
    <scope>NUCLEOTIDE SEQUENCE [LARGE SCALE GENOMIC DNA]</scope>
    <source>
        <strain evidence="1">DSM 1677</strain>
    </source>
</reference>
<dbReference type="KEGG" id="clz:BIU88_00675"/>
<evidence type="ECO:0000313" key="2">
    <source>
        <dbReference type="Proteomes" id="UP000095185"/>
    </source>
</evidence>
<dbReference type="AlphaFoldDB" id="A0A1D8CYA7"/>
<name>A0A1D8CYA7_CHLLM</name>
<organism evidence="1 2">
    <name type="scientific">Chlorobaculum limnaeum</name>
    <dbReference type="NCBI Taxonomy" id="274537"/>
    <lineage>
        <taxon>Bacteria</taxon>
        <taxon>Pseudomonadati</taxon>
        <taxon>Chlorobiota</taxon>
        <taxon>Chlorobiia</taxon>
        <taxon>Chlorobiales</taxon>
        <taxon>Chlorobiaceae</taxon>
        <taxon>Chlorobaculum</taxon>
    </lineage>
</organism>
<keyword evidence="2" id="KW-1185">Reference proteome</keyword>
<dbReference type="EMBL" id="CP017305">
    <property type="protein sequence ID" value="AOS82793.1"/>
    <property type="molecule type" value="Genomic_DNA"/>
</dbReference>
<sequence length="82" mass="9526">MNKCITREPASSEKSVLQAAIYWYEINILKFRKRLAPMDCMDVLELVDGAGRLRRTKPAFLPSGWFRPNMQQHLAIRLPLHS</sequence>
<proteinExistence type="predicted"/>
<protein>
    <submittedName>
        <fullName evidence="1">Uncharacterized protein</fullName>
    </submittedName>
</protein>
<evidence type="ECO:0000313" key="1">
    <source>
        <dbReference type="EMBL" id="AOS82793.1"/>
    </source>
</evidence>
<dbReference type="STRING" id="274537.BIU88_00675"/>